<protein>
    <submittedName>
        <fullName evidence="1">TBC1 domain family protein</fullName>
    </submittedName>
</protein>
<dbReference type="AlphaFoldDB" id="G0ZJ59"/>
<reference evidence="1" key="1">
    <citation type="journal article" date="2011" name="Dev. Comp. Immunol.">
        <title>Differential gene expression profile from haematopoietic tissue stem cells of red claw crayfish, Cherax quadricarinatus, in response to WSSV infection.</title>
        <authorList>
            <person name="Liu H.P."/>
            <person name="Chen R.Y."/>
            <person name="Zhang Q.X."/>
            <person name="Peng H."/>
            <person name="Wang K.J."/>
        </authorList>
    </citation>
    <scope>NUCLEOTIDE SEQUENCE</scope>
</reference>
<reference evidence="1" key="2">
    <citation type="submission" date="2011-02" db="EMBL/GenBank/DDBJ databases">
        <authorList>
            <person name="Liu H.-P."/>
            <person name="Chen R.-Y."/>
            <person name="Zhang Q.-X."/>
            <person name="Peng H."/>
            <person name="Wang K.-J."/>
        </authorList>
    </citation>
    <scope>NUCLEOTIDE SEQUENCE</scope>
</reference>
<sequence length="45" mass="5577">MRWETSFLRLVTAHCDRSCRHMKLNTMFCRRSWLSHLRIILISRN</sequence>
<accession>G0ZJ59</accession>
<organism evidence="1">
    <name type="scientific">Cherax quadricarinatus</name>
    <name type="common">Australian red claw crayfish</name>
    <dbReference type="NCBI Taxonomy" id="27406"/>
    <lineage>
        <taxon>Eukaryota</taxon>
        <taxon>Metazoa</taxon>
        <taxon>Ecdysozoa</taxon>
        <taxon>Arthropoda</taxon>
        <taxon>Crustacea</taxon>
        <taxon>Multicrustacea</taxon>
        <taxon>Malacostraca</taxon>
        <taxon>Eumalacostraca</taxon>
        <taxon>Eucarida</taxon>
        <taxon>Decapoda</taxon>
        <taxon>Pleocyemata</taxon>
        <taxon>Astacidea</taxon>
        <taxon>Parastacoidea</taxon>
        <taxon>Parastacidae</taxon>
        <taxon>Cherax</taxon>
    </lineage>
</organism>
<name>G0ZJ59_CHEQU</name>
<dbReference type="EMBL" id="JF284510">
    <property type="protein sequence ID" value="AEL23056.1"/>
    <property type="molecule type" value="mRNA"/>
</dbReference>
<proteinExistence type="evidence at transcript level"/>
<evidence type="ECO:0000313" key="1">
    <source>
        <dbReference type="EMBL" id="AEL23056.1"/>
    </source>
</evidence>